<sequence length="326" mass="36826">MVNRWKDSATCGTREIEVQKDLRALTGDVIARTAFGDEFKQAHAIFELLLEQSKMNAQAMRTFYIPGSWYLPTPFNRKYKRLNKEGDRLFKELIEGQDIGLSQQYGILELMLSENRKAKSMSTQDIIDECKTFFAAGYSTTSLLLSWATMLLGMYTEWQERAREEVRDVLDGGPPTFENLNRLKTLNMILNETLRLYSPATLTMRKANEETKLGNLTVPAGTVVEVPIIAIHHEPEQWGDDVHQFNPGRFKDGVSKASKHPMAFMPFGHGPTMCMGMNFAMIESKSALAIILQNFSFVISPTYKHSPQCGVTLGPEHGVHIILSKI</sequence>
<dbReference type="GO" id="GO:0005506">
    <property type="term" value="F:iron ion binding"/>
    <property type="evidence" value="ECO:0007669"/>
    <property type="project" value="InterPro"/>
</dbReference>
<evidence type="ECO:0000313" key="14">
    <source>
        <dbReference type="Proteomes" id="UP000017836"/>
    </source>
</evidence>
<evidence type="ECO:0000256" key="6">
    <source>
        <dbReference type="ARBA" id="ARBA00022989"/>
    </source>
</evidence>
<keyword evidence="9 12" id="KW-0503">Monooxygenase</keyword>
<comment type="subcellular location">
    <subcellularLocation>
        <location evidence="1">Membrane</location>
    </subcellularLocation>
</comment>
<dbReference type="AlphaFoldDB" id="U5D6E4"/>
<dbReference type="GO" id="GO:0020037">
    <property type="term" value="F:heme binding"/>
    <property type="evidence" value="ECO:0007669"/>
    <property type="project" value="InterPro"/>
</dbReference>
<dbReference type="Gene3D" id="1.10.630.10">
    <property type="entry name" value="Cytochrome P450"/>
    <property type="match status" value="1"/>
</dbReference>
<dbReference type="SUPFAM" id="SSF48264">
    <property type="entry name" value="Cytochrome P450"/>
    <property type="match status" value="1"/>
</dbReference>
<keyword evidence="6" id="KW-1133">Transmembrane helix</keyword>
<evidence type="ECO:0000256" key="2">
    <source>
        <dbReference type="ARBA" id="ARBA00010617"/>
    </source>
</evidence>
<name>U5D6E4_AMBTC</name>
<keyword evidence="8 11" id="KW-0408">Iron</keyword>
<evidence type="ECO:0000256" key="7">
    <source>
        <dbReference type="ARBA" id="ARBA00023002"/>
    </source>
</evidence>
<accession>U5D6E4</accession>
<evidence type="ECO:0008006" key="15">
    <source>
        <dbReference type="Google" id="ProtNLM"/>
    </source>
</evidence>
<dbReference type="InterPro" id="IPR050665">
    <property type="entry name" value="Cytochrome_P450_Monooxygen"/>
</dbReference>
<dbReference type="GO" id="GO:0016705">
    <property type="term" value="F:oxidoreductase activity, acting on paired donors, with incorporation or reduction of molecular oxygen"/>
    <property type="evidence" value="ECO:0007669"/>
    <property type="project" value="InterPro"/>
</dbReference>
<evidence type="ECO:0000256" key="10">
    <source>
        <dbReference type="ARBA" id="ARBA00023136"/>
    </source>
</evidence>
<evidence type="ECO:0000256" key="12">
    <source>
        <dbReference type="RuleBase" id="RU000461"/>
    </source>
</evidence>
<keyword evidence="5 11" id="KW-0479">Metal-binding</keyword>
<keyword evidence="3 11" id="KW-0349">Heme</keyword>
<dbReference type="Gramene" id="ERN17815">
    <property type="protein sequence ID" value="ERN17815"/>
    <property type="gene ID" value="AMTR_s00047p00172840"/>
</dbReference>
<dbReference type="GO" id="GO:0016020">
    <property type="term" value="C:membrane"/>
    <property type="evidence" value="ECO:0007669"/>
    <property type="project" value="UniProtKB-SubCell"/>
</dbReference>
<keyword evidence="14" id="KW-1185">Reference proteome</keyword>
<dbReference type="PRINTS" id="PR00463">
    <property type="entry name" value="EP450I"/>
</dbReference>
<dbReference type="PANTHER" id="PTHR24282:SF211">
    <property type="entry name" value="CYTOCHROME P450-RELATED"/>
    <property type="match status" value="1"/>
</dbReference>
<dbReference type="HOGENOM" id="CLU_001570_5_0_1"/>
<organism evidence="13 14">
    <name type="scientific">Amborella trichopoda</name>
    <dbReference type="NCBI Taxonomy" id="13333"/>
    <lineage>
        <taxon>Eukaryota</taxon>
        <taxon>Viridiplantae</taxon>
        <taxon>Streptophyta</taxon>
        <taxon>Embryophyta</taxon>
        <taxon>Tracheophyta</taxon>
        <taxon>Spermatophyta</taxon>
        <taxon>Magnoliopsida</taxon>
        <taxon>Amborellales</taxon>
        <taxon>Amborellaceae</taxon>
        <taxon>Amborella</taxon>
    </lineage>
</organism>
<reference evidence="14" key="1">
    <citation type="journal article" date="2013" name="Science">
        <title>The Amborella genome and the evolution of flowering plants.</title>
        <authorList>
            <consortium name="Amborella Genome Project"/>
        </authorList>
    </citation>
    <scope>NUCLEOTIDE SEQUENCE [LARGE SCALE GENOMIC DNA]</scope>
</reference>
<dbReference type="InterPro" id="IPR017972">
    <property type="entry name" value="Cyt_P450_CS"/>
</dbReference>
<dbReference type="PROSITE" id="PS00086">
    <property type="entry name" value="CYTOCHROME_P450"/>
    <property type="match status" value="1"/>
</dbReference>
<proteinExistence type="inferred from homology"/>
<dbReference type="InterPro" id="IPR036396">
    <property type="entry name" value="Cyt_P450_sf"/>
</dbReference>
<dbReference type="STRING" id="13333.U5D6E4"/>
<feature type="binding site" description="axial binding residue" evidence="11">
    <location>
        <position position="274"/>
    </location>
    <ligand>
        <name>heme</name>
        <dbReference type="ChEBI" id="CHEBI:30413"/>
    </ligand>
    <ligandPart>
        <name>Fe</name>
        <dbReference type="ChEBI" id="CHEBI:18248"/>
    </ligandPart>
</feature>
<evidence type="ECO:0000256" key="11">
    <source>
        <dbReference type="PIRSR" id="PIRSR602401-1"/>
    </source>
</evidence>
<evidence type="ECO:0000256" key="4">
    <source>
        <dbReference type="ARBA" id="ARBA00022692"/>
    </source>
</evidence>
<gene>
    <name evidence="13" type="ORF">AMTR_s00047p00172840</name>
</gene>
<dbReference type="OMA" id="MGITINA"/>
<keyword evidence="10" id="KW-0472">Membrane</keyword>
<keyword evidence="7 12" id="KW-0560">Oxidoreductase</keyword>
<evidence type="ECO:0000256" key="3">
    <source>
        <dbReference type="ARBA" id="ARBA00022617"/>
    </source>
</evidence>
<comment type="cofactor">
    <cofactor evidence="11">
        <name>heme</name>
        <dbReference type="ChEBI" id="CHEBI:30413"/>
    </cofactor>
</comment>
<evidence type="ECO:0000256" key="5">
    <source>
        <dbReference type="ARBA" id="ARBA00022723"/>
    </source>
</evidence>
<dbReference type="EMBL" id="KI392311">
    <property type="protein sequence ID" value="ERN17815.1"/>
    <property type="molecule type" value="Genomic_DNA"/>
</dbReference>
<dbReference type="PRINTS" id="PR00385">
    <property type="entry name" value="P450"/>
</dbReference>
<dbReference type="Proteomes" id="UP000017836">
    <property type="component" value="Unassembled WGS sequence"/>
</dbReference>
<dbReference type="GO" id="GO:0004497">
    <property type="term" value="F:monooxygenase activity"/>
    <property type="evidence" value="ECO:0000318"/>
    <property type="project" value="GO_Central"/>
</dbReference>
<dbReference type="eggNOG" id="KOG0157">
    <property type="taxonomic scope" value="Eukaryota"/>
</dbReference>
<protein>
    <recommendedName>
        <fullName evidence="15">Cytochrome P450</fullName>
    </recommendedName>
</protein>
<keyword evidence="4" id="KW-0812">Transmembrane</keyword>
<comment type="similarity">
    <text evidence="2 12">Belongs to the cytochrome P450 family.</text>
</comment>
<dbReference type="InterPro" id="IPR001128">
    <property type="entry name" value="Cyt_P450"/>
</dbReference>
<evidence type="ECO:0000256" key="8">
    <source>
        <dbReference type="ARBA" id="ARBA00023004"/>
    </source>
</evidence>
<dbReference type="InterPro" id="IPR002401">
    <property type="entry name" value="Cyt_P450_E_grp-I"/>
</dbReference>
<evidence type="ECO:0000313" key="13">
    <source>
        <dbReference type="EMBL" id="ERN17815.1"/>
    </source>
</evidence>
<dbReference type="Pfam" id="PF00067">
    <property type="entry name" value="p450"/>
    <property type="match status" value="1"/>
</dbReference>
<evidence type="ECO:0000256" key="1">
    <source>
        <dbReference type="ARBA" id="ARBA00004370"/>
    </source>
</evidence>
<dbReference type="PANTHER" id="PTHR24282">
    <property type="entry name" value="CYTOCHROME P450 FAMILY MEMBER"/>
    <property type="match status" value="1"/>
</dbReference>
<evidence type="ECO:0000256" key="9">
    <source>
        <dbReference type="ARBA" id="ARBA00023033"/>
    </source>
</evidence>